<accession>A0A841KU08</accession>
<proteinExistence type="predicted"/>
<feature type="transmembrane region" description="Helical" evidence="1">
    <location>
        <begin position="6"/>
        <end position="28"/>
    </location>
</feature>
<dbReference type="EMBL" id="JACHEN010000021">
    <property type="protein sequence ID" value="MBB6217194.1"/>
    <property type="molecule type" value="Genomic_DNA"/>
</dbReference>
<reference evidence="2 3" key="1">
    <citation type="submission" date="2020-08" db="EMBL/GenBank/DDBJ databases">
        <title>Genomic Encyclopedia of Type Strains, Phase IV (KMG-IV): sequencing the most valuable type-strain genomes for metagenomic binning, comparative biology and taxonomic classification.</title>
        <authorList>
            <person name="Goeker M."/>
        </authorList>
    </citation>
    <scope>NUCLEOTIDE SEQUENCE [LARGE SCALE GENOMIC DNA]</scope>
    <source>
        <strain evidence="2 3">DSM 103526</strain>
    </source>
</reference>
<keyword evidence="3" id="KW-1185">Reference proteome</keyword>
<gene>
    <name evidence="2" type="ORF">HNQ80_003313</name>
</gene>
<sequence length="37" mass="3994">MEGSTIVWMIIMLGAIVGPFVYFASLAASKEKSKTTD</sequence>
<keyword evidence="1" id="KW-0812">Transmembrane</keyword>
<protein>
    <submittedName>
        <fullName evidence="2">Uncharacterized protein</fullName>
    </submittedName>
</protein>
<evidence type="ECO:0000313" key="2">
    <source>
        <dbReference type="EMBL" id="MBB6217194.1"/>
    </source>
</evidence>
<evidence type="ECO:0000256" key="1">
    <source>
        <dbReference type="SAM" id="Phobius"/>
    </source>
</evidence>
<comment type="caution">
    <text evidence="2">The sequence shown here is derived from an EMBL/GenBank/DDBJ whole genome shotgun (WGS) entry which is preliminary data.</text>
</comment>
<organism evidence="2 3">
    <name type="scientific">Anaerosolibacter carboniphilus</name>
    <dbReference type="NCBI Taxonomy" id="1417629"/>
    <lineage>
        <taxon>Bacteria</taxon>
        <taxon>Bacillati</taxon>
        <taxon>Bacillota</taxon>
        <taxon>Clostridia</taxon>
        <taxon>Peptostreptococcales</taxon>
        <taxon>Thermotaleaceae</taxon>
        <taxon>Anaerosolibacter</taxon>
    </lineage>
</organism>
<name>A0A841KU08_9FIRM</name>
<keyword evidence="1" id="KW-0472">Membrane</keyword>
<keyword evidence="1" id="KW-1133">Transmembrane helix</keyword>
<evidence type="ECO:0000313" key="3">
    <source>
        <dbReference type="Proteomes" id="UP000579281"/>
    </source>
</evidence>
<dbReference type="Proteomes" id="UP000579281">
    <property type="component" value="Unassembled WGS sequence"/>
</dbReference>
<dbReference type="AlphaFoldDB" id="A0A841KU08"/>